<name>V6JME9_STRRC</name>
<dbReference type="PATRIC" id="fig|1352936.5.peg.9565"/>
<comment type="caution">
    <text evidence="1">The sequence shown here is derived from an EMBL/GenBank/DDBJ whole genome shotgun (WGS) entry which is preliminary data.</text>
</comment>
<dbReference type="HOGENOM" id="CLU_1325687_0_0_11"/>
<sequence length="227" mass="24495">MKRLFFRRCAHAPGALTLEDQAVVDQFRAMLAAVRNPEPWTPGDAQDIAVQIGPFVERAHTRPGDDHGPDMIAVALVHPDTPHAAAYLHGRQLGYTDRGWLRCETTAILGVWQHGYAMLTHAAAGLPLPDDVGMAPAHYGVHVEARRSDNTGYTLLRLGPYAQTWLASRDADHLNTVLEGRAATVIPGFTVTAKGAVFDVSDHETYADPHDADIAALLADAIAGVRA</sequence>
<evidence type="ECO:0000313" key="1">
    <source>
        <dbReference type="EMBL" id="EST18024.1"/>
    </source>
</evidence>
<keyword evidence="2" id="KW-1185">Reference proteome</keyword>
<dbReference type="RefSeq" id="WP_023554051.1">
    <property type="nucleotide sequence ID" value="NZ_CM002286.1"/>
</dbReference>
<gene>
    <name evidence="1" type="ORF">M878_45995</name>
</gene>
<keyword evidence="1" id="KW-0614">Plasmid</keyword>
<dbReference type="AlphaFoldDB" id="V6JME9"/>
<organism evidence="1 2">
    <name type="scientific">Streptomyces roseochromogenus subsp. oscitans DS 12.976</name>
    <dbReference type="NCBI Taxonomy" id="1352936"/>
    <lineage>
        <taxon>Bacteria</taxon>
        <taxon>Bacillati</taxon>
        <taxon>Actinomycetota</taxon>
        <taxon>Actinomycetes</taxon>
        <taxon>Kitasatosporales</taxon>
        <taxon>Streptomycetaceae</taxon>
        <taxon>Streptomyces</taxon>
    </lineage>
</organism>
<protein>
    <submittedName>
        <fullName evidence="1">Uncharacterized protein</fullName>
    </submittedName>
</protein>
<evidence type="ECO:0000313" key="2">
    <source>
        <dbReference type="Proteomes" id="UP000017984"/>
    </source>
</evidence>
<accession>V6JME9</accession>
<geneLocation type="plasmid" evidence="1 2">
    <name>pSros1</name>
</geneLocation>
<dbReference type="EMBL" id="AWQX01000399">
    <property type="protein sequence ID" value="EST18024.1"/>
    <property type="molecule type" value="Genomic_DNA"/>
</dbReference>
<dbReference type="Proteomes" id="UP000017984">
    <property type="component" value="Plasmid pSros1"/>
</dbReference>
<proteinExistence type="predicted"/>
<dbReference type="OrthoDB" id="4205006at2"/>
<reference evidence="1 2" key="1">
    <citation type="journal article" date="2014" name="Genome Announc.">
        <title>Draft Genome Sequence of Streptomyces roseochromogenes subsp. oscitans DS 12.976, Producer of the Aminocoumarin Antibiotic Clorobiocin.</title>
        <authorList>
            <person name="Ruckert C."/>
            <person name="Kalinowski J."/>
            <person name="Heide L."/>
            <person name="Apel A.K."/>
        </authorList>
    </citation>
    <scope>NUCLEOTIDE SEQUENCE [LARGE SCALE GENOMIC DNA]</scope>
    <source>
        <strain evidence="1 2">DS 12.976</strain>
        <plasmid evidence="1">pSros1</plasmid>
    </source>
</reference>